<dbReference type="PROSITE" id="PS51257">
    <property type="entry name" value="PROKAR_LIPOPROTEIN"/>
    <property type="match status" value="1"/>
</dbReference>
<keyword evidence="1" id="KW-0732">Signal</keyword>
<dbReference type="Pfam" id="PF11769">
    <property type="entry name" value="DUF3313"/>
    <property type="match status" value="1"/>
</dbReference>
<comment type="caution">
    <text evidence="2">The sequence shown here is derived from an EMBL/GenBank/DDBJ whole genome shotgun (WGS) entry which is preliminary data.</text>
</comment>
<organism evidence="2 3">
    <name type="scientific">Methylobacterium iners</name>
    <dbReference type="NCBI Taxonomy" id="418707"/>
    <lineage>
        <taxon>Bacteria</taxon>
        <taxon>Pseudomonadati</taxon>
        <taxon>Pseudomonadota</taxon>
        <taxon>Alphaproteobacteria</taxon>
        <taxon>Hyphomicrobiales</taxon>
        <taxon>Methylobacteriaceae</taxon>
        <taxon>Methylobacterium</taxon>
    </lineage>
</organism>
<evidence type="ECO:0000256" key="1">
    <source>
        <dbReference type="SAM" id="SignalP"/>
    </source>
</evidence>
<feature type="signal peptide" evidence="1">
    <location>
        <begin position="1"/>
        <end position="22"/>
    </location>
</feature>
<dbReference type="EMBL" id="BPQP01000012">
    <property type="protein sequence ID" value="GJD93602.1"/>
    <property type="molecule type" value="Genomic_DNA"/>
</dbReference>
<dbReference type="RefSeq" id="WP_238242806.1">
    <property type="nucleotide sequence ID" value="NZ_JBHSNE010000014.1"/>
</dbReference>
<reference evidence="2" key="1">
    <citation type="journal article" date="2021" name="Front. Microbiol.">
        <title>Comprehensive Comparative Genomics and Phenotyping of Methylobacterium Species.</title>
        <authorList>
            <person name="Alessa O."/>
            <person name="Ogura Y."/>
            <person name="Fujitani Y."/>
            <person name="Takami H."/>
            <person name="Hayashi T."/>
            <person name="Sahin N."/>
            <person name="Tani A."/>
        </authorList>
    </citation>
    <scope>NUCLEOTIDE SEQUENCE</scope>
    <source>
        <strain evidence="2">DSM 19015</strain>
    </source>
</reference>
<feature type="chain" id="PRO_5047008799" description="DUF3313 domain-containing protein" evidence="1">
    <location>
        <begin position="23"/>
        <end position="207"/>
    </location>
</feature>
<dbReference type="InterPro" id="IPR021747">
    <property type="entry name" value="DUF3313"/>
</dbReference>
<name>A0ABQ4RUF1_9HYPH</name>
<evidence type="ECO:0000313" key="2">
    <source>
        <dbReference type="EMBL" id="GJD93602.1"/>
    </source>
</evidence>
<reference evidence="2" key="2">
    <citation type="submission" date="2021-08" db="EMBL/GenBank/DDBJ databases">
        <authorList>
            <person name="Tani A."/>
            <person name="Ola A."/>
            <person name="Ogura Y."/>
            <person name="Katsura K."/>
            <person name="Hayashi T."/>
        </authorList>
    </citation>
    <scope>NUCLEOTIDE SEQUENCE</scope>
    <source>
        <strain evidence="2">DSM 19015</strain>
    </source>
</reference>
<dbReference type="Proteomes" id="UP001055125">
    <property type="component" value="Unassembled WGS sequence"/>
</dbReference>
<keyword evidence="3" id="KW-1185">Reference proteome</keyword>
<proteinExistence type="predicted"/>
<evidence type="ECO:0000313" key="3">
    <source>
        <dbReference type="Proteomes" id="UP001055125"/>
    </source>
</evidence>
<accession>A0ABQ4RUF1</accession>
<gene>
    <name evidence="2" type="ORF">OCOJLMKI_0798</name>
</gene>
<protein>
    <recommendedName>
        <fullName evidence="4">DUF3313 domain-containing protein</fullName>
    </recommendedName>
</protein>
<evidence type="ECO:0008006" key="4">
    <source>
        <dbReference type="Google" id="ProtNLM"/>
    </source>
</evidence>
<sequence length="207" mass="21594">MVSEVRYRLGSAALWLSVAVAAAGCATQASTQSGFLRDYSSLRPSSDGSDKMKARIALQAPEAAVLARYRGAYLDPVVITVSGLDAEQTTALAEVMNRSLAEEVGKTWPLVGSPGPGVLRVRTAVTGVTKANVALNVAMTAVATPLSNGGAAAEAEVVDGQTGRRVAALTWADEKRFSGQLGFYSETGHARDLLPEFAAEVGRIIAR</sequence>